<gene>
    <name evidence="10" type="ORF">Ga0074812_14520</name>
</gene>
<sequence>MLFDRARVAATLPGYDLGNEIGAGSFGLVLAGWHRNLQREVAIKVLAPGGRRRPFGADEAQIMASLDHPHIVRVHDFRPGDDFDVIVMEMLAGGSLSRRQREMGQEEFCAVGLAVAGALSYAHSRGVLHRDIKPDNVMFDFAGHVKVVDFGIAKRVFGSAATASAVIGTPLFMAPEQVARGRLGPATDLYALGMMLFLLLAGKAPFDGEWSDEVFGEPHLARPGHSIRRPAGIPPSVADVILRALAKDPGGRPPSAKAFAVDLAEAAADSYGPGWLGRSGIRVHLDDDVRAAAEARSVLPIAVAAATIPRTIDPGGPTAPAPNPSRSARSGQQQQQSRSHRRSTRPRFRRRGVAAAGVLLLSAVAALLFATISRGAGDTRPHQVGLLAGHTDWVTAVAFSPNGRTLASGGRDRAVRLWDVSDPFHPHQLGSPLLGHTDGITSVAFSPDGRTLVSAGKDSAVRRWDVTDPSRAHSLGAPLPVAAGYAHAVAFPSSAGRSLDGRVMASGGAAGMVQLWDLTDRAAPRPFGQPLAAHHDRVWSVALSSEGRTLASGSLDGTVRLWDVTDPALPHSLGAPLDGHPGGVYTVAFAPDTRTLASGGKDGLVRLWEVTDPASPRPLGHPLAGHSSLVWSVAFSPDERTLASVSADQTVRLWDVTDRTSPRPLGQPLVGHTDWVTSVAFSPNGRIVASGSWDKTVRLWAVP</sequence>
<dbReference type="InterPro" id="IPR015943">
    <property type="entry name" value="WD40/YVTN_repeat-like_dom_sf"/>
</dbReference>
<feature type="compositionally biased region" description="Basic residues" evidence="7">
    <location>
        <begin position="338"/>
        <end position="348"/>
    </location>
</feature>
<feature type="binding site" evidence="6">
    <location>
        <position position="44"/>
    </location>
    <ligand>
        <name>ATP</name>
        <dbReference type="ChEBI" id="CHEBI:30616"/>
    </ligand>
</feature>
<keyword evidence="2" id="KW-0677">Repeat</keyword>
<dbReference type="InterPro" id="IPR001680">
    <property type="entry name" value="WD40_rpt"/>
</dbReference>
<dbReference type="AlphaFoldDB" id="A0A0S4QYI7"/>
<dbReference type="RefSeq" id="WP_091285996.1">
    <property type="nucleotide sequence ID" value="NZ_FAOZ01000045.1"/>
</dbReference>
<dbReference type="InterPro" id="IPR019775">
    <property type="entry name" value="WD40_repeat_CS"/>
</dbReference>
<keyword evidence="4 6" id="KW-0067">ATP-binding</keyword>
<evidence type="ECO:0000256" key="4">
    <source>
        <dbReference type="ARBA" id="ARBA00022840"/>
    </source>
</evidence>
<feature type="repeat" description="WD" evidence="5">
    <location>
        <begin position="669"/>
        <end position="703"/>
    </location>
</feature>
<evidence type="ECO:0000256" key="2">
    <source>
        <dbReference type="ARBA" id="ARBA00022737"/>
    </source>
</evidence>
<keyword evidence="3 6" id="KW-0547">Nucleotide-binding</keyword>
<dbReference type="PROSITE" id="PS50294">
    <property type="entry name" value="WD_REPEATS_REGION"/>
    <property type="match status" value="6"/>
</dbReference>
<feature type="repeat" description="WD" evidence="5">
    <location>
        <begin position="387"/>
        <end position="421"/>
    </location>
</feature>
<feature type="repeat" description="WD" evidence="5">
    <location>
        <begin position="531"/>
        <end position="572"/>
    </location>
</feature>
<evidence type="ECO:0000256" key="1">
    <source>
        <dbReference type="ARBA" id="ARBA00022574"/>
    </source>
</evidence>
<dbReference type="PROSITE" id="PS00107">
    <property type="entry name" value="PROTEIN_KINASE_ATP"/>
    <property type="match status" value="1"/>
</dbReference>
<dbReference type="InterPro" id="IPR008271">
    <property type="entry name" value="Ser/Thr_kinase_AS"/>
</dbReference>
<proteinExistence type="predicted"/>
<feature type="region of interest" description="Disordered" evidence="7">
    <location>
        <begin position="310"/>
        <end position="348"/>
    </location>
</feature>
<dbReference type="Pfam" id="PF00400">
    <property type="entry name" value="WD40"/>
    <property type="match status" value="6"/>
</dbReference>
<reference evidence="11" key="1">
    <citation type="submission" date="2015-11" db="EMBL/GenBank/DDBJ databases">
        <authorList>
            <person name="Varghese N."/>
        </authorList>
    </citation>
    <scope>NUCLEOTIDE SEQUENCE [LARGE SCALE GENOMIC DNA]</scope>
    <source>
        <strain evidence="11">DSM 45899</strain>
    </source>
</reference>
<dbReference type="PROSITE" id="PS00108">
    <property type="entry name" value="PROTEIN_KINASE_ST"/>
    <property type="match status" value="1"/>
</dbReference>
<dbReference type="SUPFAM" id="SSF50978">
    <property type="entry name" value="WD40 repeat-like"/>
    <property type="match status" value="1"/>
</dbReference>
<dbReference type="Pfam" id="PF00069">
    <property type="entry name" value="Pkinase"/>
    <property type="match status" value="1"/>
</dbReference>
<keyword evidence="11" id="KW-1185">Reference proteome</keyword>
<evidence type="ECO:0000259" key="9">
    <source>
        <dbReference type="PROSITE" id="PS50011"/>
    </source>
</evidence>
<dbReference type="GO" id="GO:0004672">
    <property type="term" value="F:protein kinase activity"/>
    <property type="evidence" value="ECO:0007669"/>
    <property type="project" value="InterPro"/>
</dbReference>
<feature type="repeat" description="WD" evidence="5">
    <location>
        <begin position="623"/>
        <end position="664"/>
    </location>
</feature>
<evidence type="ECO:0000256" key="5">
    <source>
        <dbReference type="PROSITE-ProRule" id="PRU00221"/>
    </source>
</evidence>
<keyword evidence="8" id="KW-0472">Membrane</keyword>
<dbReference type="PROSITE" id="PS50011">
    <property type="entry name" value="PROTEIN_KINASE_DOM"/>
    <property type="match status" value="1"/>
</dbReference>
<dbReference type="SMART" id="SM00320">
    <property type="entry name" value="WD40"/>
    <property type="match status" value="7"/>
</dbReference>
<dbReference type="Proteomes" id="UP000198802">
    <property type="component" value="Unassembled WGS sequence"/>
</dbReference>
<feature type="repeat" description="WD" evidence="5">
    <location>
        <begin position="577"/>
        <end position="610"/>
    </location>
</feature>
<organism evidence="10 11">
    <name type="scientific">Parafrankia irregularis</name>
    <dbReference type="NCBI Taxonomy" id="795642"/>
    <lineage>
        <taxon>Bacteria</taxon>
        <taxon>Bacillati</taxon>
        <taxon>Actinomycetota</taxon>
        <taxon>Actinomycetes</taxon>
        <taxon>Frankiales</taxon>
        <taxon>Frankiaceae</taxon>
        <taxon>Parafrankia</taxon>
    </lineage>
</organism>
<dbReference type="PANTHER" id="PTHR19848:SF8">
    <property type="entry name" value="F-BOX AND WD REPEAT DOMAIN CONTAINING 7"/>
    <property type="match status" value="1"/>
</dbReference>
<keyword evidence="1 5" id="KW-0853">WD repeat</keyword>
<dbReference type="InterPro" id="IPR017441">
    <property type="entry name" value="Protein_kinase_ATP_BS"/>
</dbReference>
<feature type="compositionally biased region" description="Low complexity" evidence="7">
    <location>
        <begin position="325"/>
        <end position="337"/>
    </location>
</feature>
<dbReference type="InterPro" id="IPR000719">
    <property type="entry name" value="Prot_kinase_dom"/>
</dbReference>
<dbReference type="PROSITE" id="PS00678">
    <property type="entry name" value="WD_REPEATS_1"/>
    <property type="match status" value="4"/>
</dbReference>
<dbReference type="SUPFAM" id="SSF56112">
    <property type="entry name" value="Protein kinase-like (PK-like)"/>
    <property type="match status" value="1"/>
</dbReference>
<evidence type="ECO:0000256" key="6">
    <source>
        <dbReference type="PROSITE-ProRule" id="PRU10141"/>
    </source>
</evidence>
<keyword evidence="8" id="KW-1133">Transmembrane helix</keyword>
<dbReference type="Gene3D" id="1.10.510.10">
    <property type="entry name" value="Transferase(Phosphotransferase) domain 1"/>
    <property type="match status" value="1"/>
</dbReference>
<dbReference type="CDD" id="cd00200">
    <property type="entry name" value="WD40"/>
    <property type="match status" value="1"/>
</dbReference>
<dbReference type="Gene3D" id="2.130.10.10">
    <property type="entry name" value="YVTN repeat-like/Quinoprotein amine dehydrogenase"/>
    <property type="match status" value="3"/>
</dbReference>
<name>A0A0S4QYI7_9ACTN</name>
<evidence type="ECO:0000313" key="11">
    <source>
        <dbReference type="Proteomes" id="UP000198802"/>
    </source>
</evidence>
<dbReference type="EMBL" id="FAOZ01000045">
    <property type="protein sequence ID" value="CUU60699.1"/>
    <property type="molecule type" value="Genomic_DNA"/>
</dbReference>
<evidence type="ECO:0000256" key="7">
    <source>
        <dbReference type="SAM" id="MobiDB-lite"/>
    </source>
</evidence>
<dbReference type="PANTHER" id="PTHR19848">
    <property type="entry name" value="WD40 REPEAT PROTEIN"/>
    <property type="match status" value="1"/>
</dbReference>
<feature type="domain" description="Protein kinase" evidence="9">
    <location>
        <begin position="15"/>
        <end position="276"/>
    </location>
</feature>
<dbReference type="PRINTS" id="PR00320">
    <property type="entry name" value="GPROTEINBRPT"/>
</dbReference>
<dbReference type="InterPro" id="IPR020472">
    <property type="entry name" value="WD40_PAC1"/>
</dbReference>
<evidence type="ECO:0000256" key="3">
    <source>
        <dbReference type="ARBA" id="ARBA00022741"/>
    </source>
</evidence>
<dbReference type="GO" id="GO:0005524">
    <property type="term" value="F:ATP binding"/>
    <property type="evidence" value="ECO:0007669"/>
    <property type="project" value="UniProtKB-UniRule"/>
</dbReference>
<dbReference type="SMART" id="SM00220">
    <property type="entry name" value="S_TKc"/>
    <property type="match status" value="1"/>
</dbReference>
<dbReference type="InterPro" id="IPR036322">
    <property type="entry name" value="WD40_repeat_dom_sf"/>
</dbReference>
<dbReference type="InterPro" id="IPR011009">
    <property type="entry name" value="Kinase-like_dom_sf"/>
</dbReference>
<dbReference type="CDD" id="cd14014">
    <property type="entry name" value="STKc_PknB_like"/>
    <property type="match status" value="1"/>
</dbReference>
<keyword evidence="8" id="KW-0812">Transmembrane</keyword>
<dbReference type="PROSITE" id="PS50082">
    <property type="entry name" value="WD_REPEATS_2"/>
    <property type="match status" value="6"/>
</dbReference>
<protein>
    <submittedName>
        <fullName evidence="10">WD domain-containing protein, G-beta repeat-containing protein</fullName>
    </submittedName>
</protein>
<evidence type="ECO:0000256" key="8">
    <source>
        <dbReference type="SAM" id="Phobius"/>
    </source>
</evidence>
<accession>A0A0S4QYI7</accession>
<evidence type="ECO:0000313" key="10">
    <source>
        <dbReference type="EMBL" id="CUU60699.1"/>
    </source>
</evidence>
<feature type="repeat" description="WD" evidence="5">
    <location>
        <begin position="433"/>
        <end position="474"/>
    </location>
</feature>
<feature type="transmembrane region" description="Helical" evidence="8">
    <location>
        <begin position="352"/>
        <end position="372"/>
    </location>
</feature>